<protein>
    <submittedName>
        <fullName evidence="1">Uncharacterized protein</fullName>
    </submittedName>
</protein>
<dbReference type="Proteomes" id="UP001358586">
    <property type="component" value="Chromosome 10"/>
</dbReference>
<dbReference type="EMBL" id="JARKNE010000010">
    <property type="protein sequence ID" value="KAK5795205.1"/>
    <property type="molecule type" value="Genomic_DNA"/>
</dbReference>
<evidence type="ECO:0000313" key="1">
    <source>
        <dbReference type="EMBL" id="KAK5795205.1"/>
    </source>
</evidence>
<name>A0ABR0NJZ5_GOSAR</name>
<evidence type="ECO:0000313" key="2">
    <source>
        <dbReference type="Proteomes" id="UP001358586"/>
    </source>
</evidence>
<reference evidence="1 2" key="1">
    <citation type="submission" date="2023-03" db="EMBL/GenBank/DDBJ databases">
        <title>WGS of Gossypium arboreum.</title>
        <authorList>
            <person name="Yu D."/>
        </authorList>
    </citation>
    <scope>NUCLEOTIDE SEQUENCE [LARGE SCALE GENOMIC DNA]</scope>
    <source>
        <tissue evidence="1">Leaf</tissue>
    </source>
</reference>
<keyword evidence="2" id="KW-1185">Reference proteome</keyword>
<gene>
    <name evidence="1" type="ORF">PVK06_036463</name>
</gene>
<accession>A0ABR0NJZ5</accession>
<comment type="caution">
    <text evidence="1">The sequence shown here is derived from an EMBL/GenBank/DDBJ whole genome shotgun (WGS) entry which is preliminary data.</text>
</comment>
<proteinExistence type="predicted"/>
<sequence>MTRFSPRYKIMLQLRNNGTQLSSSHFRTWPVSYTPSLLSWESRRLHLEEVELPLFTGKDPNEWLASLYDFFEFYNTENHHRVTMASFRMEGTEIVSVDATSTVNWLGGTTWLMRFKSGSPFWTLNHRRDNCLN</sequence>
<organism evidence="1 2">
    <name type="scientific">Gossypium arboreum</name>
    <name type="common">Tree cotton</name>
    <name type="synonym">Gossypium nanking</name>
    <dbReference type="NCBI Taxonomy" id="29729"/>
    <lineage>
        <taxon>Eukaryota</taxon>
        <taxon>Viridiplantae</taxon>
        <taxon>Streptophyta</taxon>
        <taxon>Embryophyta</taxon>
        <taxon>Tracheophyta</taxon>
        <taxon>Spermatophyta</taxon>
        <taxon>Magnoliopsida</taxon>
        <taxon>eudicotyledons</taxon>
        <taxon>Gunneridae</taxon>
        <taxon>Pentapetalae</taxon>
        <taxon>rosids</taxon>
        <taxon>malvids</taxon>
        <taxon>Malvales</taxon>
        <taxon>Malvaceae</taxon>
        <taxon>Malvoideae</taxon>
        <taxon>Gossypium</taxon>
    </lineage>
</organism>